<reference evidence="2 3" key="1">
    <citation type="submission" date="2019-05" db="EMBL/GenBank/DDBJ databases">
        <title>Draft genome sequence of Actinomadura sp. 14C53.</title>
        <authorList>
            <person name="Saricaoglu S."/>
            <person name="Isik K."/>
        </authorList>
    </citation>
    <scope>NUCLEOTIDE SEQUENCE [LARGE SCALE GENOMIC DNA]</scope>
    <source>
        <strain evidence="2 3">14C53</strain>
    </source>
</reference>
<keyword evidence="3" id="KW-1185">Reference proteome</keyword>
<proteinExistence type="predicted"/>
<dbReference type="InterPro" id="IPR036661">
    <property type="entry name" value="Luciferase-like_sf"/>
</dbReference>
<dbReference type="SUPFAM" id="SSF51679">
    <property type="entry name" value="Bacterial luciferase-like"/>
    <property type="match status" value="1"/>
</dbReference>
<dbReference type="GO" id="GO:0016705">
    <property type="term" value="F:oxidoreductase activity, acting on paired donors, with incorporation or reduction of molecular oxygen"/>
    <property type="evidence" value="ECO:0007669"/>
    <property type="project" value="InterPro"/>
</dbReference>
<comment type="caution">
    <text evidence="2">The sequence shown here is derived from an EMBL/GenBank/DDBJ whole genome shotgun (WGS) entry which is preliminary data.</text>
</comment>
<gene>
    <name evidence="2" type="ORF">ETD83_25305</name>
</gene>
<organism evidence="2 3">
    <name type="scientific">Actinomadura soli</name>
    <dbReference type="NCBI Taxonomy" id="2508997"/>
    <lineage>
        <taxon>Bacteria</taxon>
        <taxon>Bacillati</taxon>
        <taxon>Actinomycetota</taxon>
        <taxon>Actinomycetes</taxon>
        <taxon>Streptosporangiales</taxon>
        <taxon>Thermomonosporaceae</taxon>
        <taxon>Actinomadura</taxon>
    </lineage>
</organism>
<dbReference type="Pfam" id="PF00296">
    <property type="entry name" value="Bac_luciferase"/>
    <property type="match status" value="1"/>
</dbReference>
<evidence type="ECO:0000259" key="1">
    <source>
        <dbReference type="Pfam" id="PF00296"/>
    </source>
</evidence>
<protein>
    <submittedName>
        <fullName evidence="2">LLM class flavin-dependent oxidoreductase</fullName>
    </submittedName>
</protein>
<dbReference type="InterPro" id="IPR011251">
    <property type="entry name" value="Luciferase-like_dom"/>
</dbReference>
<name>A0A5C4J6S9_9ACTN</name>
<dbReference type="Proteomes" id="UP000309174">
    <property type="component" value="Unassembled WGS sequence"/>
</dbReference>
<dbReference type="EMBL" id="VCKW01000144">
    <property type="protein sequence ID" value="TMQ93560.1"/>
    <property type="molecule type" value="Genomic_DNA"/>
</dbReference>
<dbReference type="Gene3D" id="3.20.20.30">
    <property type="entry name" value="Luciferase-like domain"/>
    <property type="match status" value="1"/>
</dbReference>
<dbReference type="OrthoDB" id="5723200at2"/>
<dbReference type="InterPro" id="IPR051260">
    <property type="entry name" value="Diverse_substr_monoxygenases"/>
</dbReference>
<dbReference type="PANTHER" id="PTHR30011">
    <property type="entry name" value="ALKANESULFONATE MONOOXYGENASE-RELATED"/>
    <property type="match status" value="1"/>
</dbReference>
<accession>A0A5C4J6S9</accession>
<evidence type="ECO:0000313" key="2">
    <source>
        <dbReference type="EMBL" id="TMQ93560.1"/>
    </source>
</evidence>
<evidence type="ECO:0000313" key="3">
    <source>
        <dbReference type="Proteomes" id="UP000309174"/>
    </source>
</evidence>
<dbReference type="AlphaFoldDB" id="A0A5C4J6S9"/>
<dbReference type="PANTHER" id="PTHR30011:SF32">
    <property type="entry name" value="CONSERVED PROTEIN"/>
    <property type="match status" value="1"/>
</dbReference>
<feature type="domain" description="Luciferase-like" evidence="1">
    <location>
        <begin position="15"/>
        <end position="266"/>
    </location>
</feature>
<sequence>MDIGIGLPATIPGTPGTRIVQWARAAEDRGFSTLGVIDRLVYGNCEPLVTLGAAAAVTEQIRLMTSILLVPFRGNAALLAKQAATVNHLSGGRLVLGMAIGGYEDDYAASGVPFSGRGRRFDAMLDEMTRIWAGEPRGAAGAIGPQPGVPPARLVFGGHGERPFARVAARGAGWIAGSRGVDAFREGARAVRQAWARHGRDGEPRLMAQPYFALGPRARADAESFLLDHYAVEGWDADKVASLALTDATAIRDAVAAYEEAGCDELILFPCNPDPDQVHLLADALRGGRPVGGVNG</sequence>